<dbReference type="SUPFAM" id="SSF55753">
    <property type="entry name" value="Actin depolymerizing proteins"/>
    <property type="match status" value="5"/>
</dbReference>
<evidence type="ECO:0000256" key="5">
    <source>
        <dbReference type="ARBA" id="ARBA00004510"/>
    </source>
</evidence>
<dbReference type="CDD" id="cd11290">
    <property type="entry name" value="gelsolin_S1_like"/>
    <property type="match status" value="1"/>
</dbReference>
<evidence type="ECO:0000256" key="17">
    <source>
        <dbReference type="ARBA" id="ARBA00063813"/>
    </source>
</evidence>
<dbReference type="CDD" id="cd11289">
    <property type="entry name" value="gelsolin_S2_like"/>
    <property type="match status" value="1"/>
</dbReference>
<dbReference type="InterPro" id="IPR007123">
    <property type="entry name" value="Gelsolin-like_dom"/>
</dbReference>
<evidence type="ECO:0000256" key="13">
    <source>
        <dbReference type="ARBA" id="ARBA00023203"/>
    </source>
</evidence>
<dbReference type="InterPro" id="IPR036180">
    <property type="entry name" value="Gelsolin-like_dom_sf"/>
</dbReference>
<evidence type="ECO:0000256" key="11">
    <source>
        <dbReference type="ARBA" id="ARBA00022837"/>
    </source>
</evidence>
<dbReference type="PANTHER" id="PTHR11977:SF27">
    <property type="entry name" value="SCINDERIN LIKE A-RELATED"/>
    <property type="match status" value="1"/>
</dbReference>
<keyword evidence="16" id="KW-0966">Cell projection</keyword>
<dbReference type="AlphaFoldDB" id="A0A8T3D140"/>
<evidence type="ECO:0000259" key="21">
    <source>
        <dbReference type="Pfam" id="PF00626"/>
    </source>
</evidence>
<dbReference type="InterPro" id="IPR007122">
    <property type="entry name" value="Villin/Gelsolin"/>
</dbReference>
<sequence>MKFRINCKKETSSTPCFLGVGQYYASFPNAPPHYITVNHQSNRCRTWTTKQSPHLPSSLSANSHFSDSTNLTMVSHREFQNAGKEPGLQIWRVENMDLKQVPKQLYGNFYTGDAYLLLYTTSAPSYYIHMWMGNECSQDESGAAAIFATQLDDYLGGGPVQFREVQNNESLTFLGYFKSGIKYKQGGVASGFQHVVTNDMSVKRLLHIKGRRSIRAIEVDMSWNSFNKGDCFIIDLGKDVYQWCGSECNRFERLKASQVAIDIRDNERNGRAKIHMFDEGAEPQDVIDALGPKPNISSAQSDDDAKDRSNSKKASLYMISDAAGSMKSTMVAEASPFKQEMLSPSECYILDNGLDNKIFLWKGPSANTAERKAAMQAADQFIKSKNYSKMTQIQVMPAGGETTLFKQFFSNWKDKDQTTGPTQAYTIGRIARVEQIPFDASSLHSNKTMAAQHAMVDDGSGKVQVWRVEAGDKVPVEPATYGQFFGGDCYLILYSYRLGSREQHIIYTWQGLKCTQDELAASAFLTVKLDDSMGGSPVQVRRGTSRKGGQTRAGSTRLFHIRQSSTRATRAVEVEPSASFLNTNDVFVLKSPDSMFIWRGVGATEEEMAAAKHVVGFLGGSASEVSEGKEPADFWSALGGKKDYQTSRTLQKMVKPPRLFGCSNKTGRLIAEEVPGDFNQSDLATDDVMLLDTWDQVFLWIGNEANEVERTGSGKIAKEYVESDPSGRRGIPITTIKQGFEPPTFTGWFQAWDPKMWETDPLERIRVSF</sequence>
<evidence type="ECO:0000256" key="2">
    <source>
        <dbReference type="ARBA" id="ARBA00004223"/>
    </source>
</evidence>
<feature type="region of interest" description="Disordered" evidence="20">
    <location>
        <begin position="287"/>
        <end position="312"/>
    </location>
</feature>
<evidence type="ECO:0000313" key="22">
    <source>
        <dbReference type="EMBL" id="KAI1889354.1"/>
    </source>
</evidence>
<evidence type="ECO:0000256" key="20">
    <source>
        <dbReference type="SAM" id="MobiDB-lite"/>
    </source>
</evidence>
<evidence type="ECO:0000256" key="4">
    <source>
        <dbReference type="ARBA" id="ARBA00004466"/>
    </source>
</evidence>
<evidence type="ECO:0000256" key="1">
    <source>
        <dbReference type="ARBA" id="ARBA00004123"/>
    </source>
</evidence>
<name>A0A8T3D140_9TELE</name>
<dbReference type="GO" id="GO:0051014">
    <property type="term" value="P:actin filament severing"/>
    <property type="evidence" value="ECO:0007669"/>
    <property type="project" value="TreeGrafter"/>
</dbReference>
<dbReference type="PANTHER" id="PTHR11977">
    <property type="entry name" value="VILLIN"/>
    <property type="match status" value="1"/>
</dbReference>
<dbReference type="GO" id="GO:0042470">
    <property type="term" value="C:melanosome"/>
    <property type="evidence" value="ECO:0007669"/>
    <property type="project" value="UniProtKB-SubCell"/>
</dbReference>
<dbReference type="GO" id="GO:0001726">
    <property type="term" value="C:ruffle"/>
    <property type="evidence" value="ECO:0007669"/>
    <property type="project" value="UniProtKB-SubCell"/>
</dbReference>
<reference evidence="22" key="1">
    <citation type="submission" date="2021-01" db="EMBL/GenBank/DDBJ databases">
        <authorList>
            <person name="Zahm M."/>
            <person name="Roques C."/>
            <person name="Cabau C."/>
            <person name="Klopp C."/>
            <person name="Donnadieu C."/>
            <person name="Jouanno E."/>
            <person name="Lampietro C."/>
            <person name="Louis A."/>
            <person name="Herpin A."/>
            <person name="Echchiki A."/>
            <person name="Berthelot C."/>
            <person name="Parey E."/>
            <person name="Roest-Crollius H."/>
            <person name="Braasch I."/>
            <person name="Postlethwait J."/>
            <person name="Bobe J."/>
            <person name="Montfort J."/>
            <person name="Bouchez O."/>
            <person name="Begum T."/>
            <person name="Mejri S."/>
            <person name="Adams A."/>
            <person name="Chen W.-J."/>
            <person name="Guiguen Y."/>
        </authorList>
    </citation>
    <scope>NUCLEOTIDE SEQUENCE</scope>
    <source>
        <tissue evidence="22">Blood</tissue>
    </source>
</reference>
<evidence type="ECO:0000256" key="12">
    <source>
        <dbReference type="ARBA" id="ARBA00022990"/>
    </source>
</evidence>
<comment type="similarity">
    <text evidence="6">Belongs to the villin/gelsolin family.</text>
</comment>
<keyword evidence="11" id="KW-0106">Calcium</keyword>
<dbReference type="CDD" id="cd11293">
    <property type="entry name" value="gelsolin_S4_like"/>
    <property type="match status" value="1"/>
</dbReference>
<dbReference type="GO" id="GO:0008154">
    <property type="term" value="P:actin polymerization or depolymerization"/>
    <property type="evidence" value="ECO:0007669"/>
    <property type="project" value="TreeGrafter"/>
</dbReference>
<dbReference type="GO" id="GO:0007417">
    <property type="term" value="P:central nervous system development"/>
    <property type="evidence" value="ECO:0007669"/>
    <property type="project" value="TreeGrafter"/>
</dbReference>
<evidence type="ECO:0000256" key="8">
    <source>
        <dbReference type="ARBA" id="ARBA00022490"/>
    </source>
</evidence>
<feature type="domain" description="Gelsolin-like" evidence="21">
    <location>
        <begin position="569"/>
        <end position="618"/>
    </location>
</feature>
<dbReference type="OrthoDB" id="6375767at2759"/>
<keyword evidence="7" id="KW-0117">Actin capping</keyword>
<feature type="domain" description="Gelsolin-like" evidence="21">
    <location>
        <begin position="673"/>
        <end position="745"/>
    </location>
</feature>
<feature type="domain" description="Gelsolin-like" evidence="21">
    <location>
        <begin position="330"/>
        <end position="405"/>
    </location>
</feature>
<organism evidence="22 23">
    <name type="scientific">Albula goreensis</name>
    <dbReference type="NCBI Taxonomy" id="1534307"/>
    <lineage>
        <taxon>Eukaryota</taxon>
        <taxon>Metazoa</taxon>
        <taxon>Chordata</taxon>
        <taxon>Craniata</taxon>
        <taxon>Vertebrata</taxon>
        <taxon>Euteleostomi</taxon>
        <taxon>Actinopterygii</taxon>
        <taxon>Neopterygii</taxon>
        <taxon>Teleostei</taxon>
        <taxon>Albuliformes</taxon>
        <taxon>Albulidae</taxon>
        <taxon>Albula</taxon>
    </lineage>
</organism>
<dbReference type="CDD" id="cd11292">
    <property type="entry name" value="gelsolin_S3_like"/>
    <property type="match status" value="1"/>
</dbReference>
<dbReference type="GO" id="GO:0005546">
    <property type="term" value="F:phosphatidylinositol-4,5-bisphosphate binding"/>
    <property type="evidence" value="ECO:0007669"/>
    <property type="project" value="TreeGrafter"/>
</dbReference>
<dbReference type="CDD" id="cd11288">
    <property type="entry name" value="gelsolin_S5_like"/>
    <property type="match status" value="1"/>
</dbReference>
<dbReference type="EMBL" id="JAERUA010000016">
    <property type="protein sequence ID" value="KAI1889354.1"/>
    <property type="molecule type" value="Genomic_DNA"/>
</dbReference>
<comment type="subunit">
    <text evidence="17">Interacts with NUP62. Interacts with NUTF2 and RAN; involved in CAPG nuclear import.</text>
</comment>
<dbReference type="PRINTS" id="PR00597">
    <property type="entry name" value="GELSOLIN"/>
</dbReference>
<dbReference type="Proteomes" id="UP000829720">
    <property type="component" value="Unassembled WGS sequence"/>
</dbReference>
<proteinExistence type="inferred from homology"/>
<evidence type="ECO:0000256" key="9">
    <source>
        <dbReference type="ARBA" id="ARBA00022553"/>
    </source>
</evidence>
<dbReference type="Pfam" id="PF00626">
    <property type="entry name" value="Gelsolin"/>
    <property type="match status" value="6"/>
</dbReference>
<dbReference type="FunFam" id="3.40.20.10:FF:000037">
    <property type="entry name" value="macrophage-capping protein-like isoform X2"/>
    <property type="match status" value="1"/>
</dbReference>
<evidence type="ECO:0000256" key="3">
    <source>
        <dbReference type="ARBA" id="ARBA00004245"/>
    </source>
</evidence>
<keyword evidence="10" id="KW-0677">Repeat</keyword>
<comment type="caution">
    <text evidence="22">The sequence shown here is derived from an EMBL/GenBank/DDBJ whole genome shotgun (WGS) entry which is preliminary data.</text>
</comment>
<accession>A0A8T3D140</accession>
<keyword evidence="23" id="KW-1185">Reference proteome</keyword>
<comment type="subcellular location">
    <subcellularLocation>
        <location evidence="5">Cell projection</location>
        <location evidence="5">Lamellipodium</location>
    </subcellularLocation>
    <subcellularLocation>
        <location evidence="4">Cell projection</location>
        <location evidence="4">Ruffle</location>
    </subcellularLocation>
    <subcellularLocation>
        <location evidence="3">Cytoplasm</location>
        <location evidence="3">Cytoskeleton</location>
    </subcellularLocation>
    <subcellularLocation>
        <location evidence="2">Melanosome</location>
    </subcellularLocation>
    <subcellularLocation>
        <location evidence="1">Nucleus</location>
    </subcellularLocation>
</comment>
<dbReference type="FunFam" id="3.40.20.10:FF:000002">
    <property type="entry name" value="Gelsolin"/>
    <property type="match status" value="1"/>
</dbReference>
<dbReference type="FunFam" id="3.40.20.10:FF:000005">
    <property type="entry name" value="Gelsolin"/>
    <property type="match status" value="1"/>
</dbReference>
<evidence type="ECO:0000313" key="23">
    <source>
        <dbReference type="Proteomes" id="UP000829720"/>
    </source>
</evidence>
<dbReference type="Gene3D" id="3.40.20.10">
    <property type="entry name" value="Severin"/>
    <property type="match status" value="6"/>
</dbReference>
<feature type="domain" description="Gelsolin-like" evidence="21">
    <location>
        <begin position="101"/>
        <end position="174"/>
    </location>
</feature>
<dbReference type="SMART" id="SM00262">
    <property type="entry name" value="GEL"/>
    <property type="match status" value="6"/>
</dbReference>
<dbReference type="SUPFAM" id="SSF82754">
    <property type="entry name" value="C-terminal, gelsolin-like domain of Sec23/24"/>
    <property type="match status" value="1"/>
</dbReference>
<dbReference type="InterPro" id="IPR029006">
    <property type="entry name" value="ADF-H/Gelsolin-like_dom_sf"/>
</dbReference>
<dbReference type="FunFam" id="3.40.20.10:FF:000040">
    <property type="entry name" value="macrophage-capping protein-like isoform X1"/>
    <property type="match status" value="1"/>
</dbReference>
<evidence type="ECO:0000256" key="14">
    <source>
        <dbReference type="ARBA" id="ARBA00023212"/>
    </source>
</evidence>
<protein>
    <recommendedName>
        <fullName evidence="18">Macrophage-capping protein</fullName>
    </recommendedName>
    <alternativeName>
        <fullName evidence="19">Actin regulatory protein CAP-G</fullName>
    </alternativeName>
</protein>
<feature type="domain" description="Gelsolin-like" evidence="21">
    <location>
        <begin position="213"/>
        <end position="285"/>
    </location>
</feature>
<evidence type="ECO:0000256" key="18">
    <source>
        <dbReference type="ARBA" id="ARBA00074322"/>
    </source>
</evidence>
<keyword evidence="9" id="KW-0597">Phosphoprotein</keyword>
<evidence type="ECO:0000256" key="10">
    <source>
        <dbReference type="ARBA" id="ARBA00022737"/>
    </source>
</evidence>
<dbReference type="CDD" id="cd11291">
    <property type="entry name" value="gelsolin_S6_like"/>
    <property type="match status" value="1"/>
</dbReference>
<dbReference type="GO" id="GO:0030027">
    <property type="term" value="C:lamellipodium"/>
    <property type="evidence" value="ECO:0007669"/>
    <property type="project" value="UniProtKB-SubCell"/>
</dbReference>
<keyword evidence="12" id="KW-0007">Acetylation</keyword>
<dbReference type="FunFam" id="3.40.20.10:FF:000001">
    <property type="entry name" value="Gelsolin"/>
    <property type="match status" value="1"/>
</dbReference>
<keyword evidence="13" id="KW-0009">Actin-binding</keyword>
<keyword evidence="15" id="KW-0539">Nucleus</keyword>
<dbReference type="GO" id="GO:0030031">
    <property type="term" value="P:cell projection assembly"/>
    <property type="evidence" value="ECO:0007669"/>
    <property type="project" value="TreeGrafter"/>
</dbReference>
<keyword evidence="8" id="KW-0963">Cytoplasm</keyword>
<dbReference type="GO" id="GO:0051016">
    <property type="term" value="P:barbed-end actin filament capping"/>
    <property type="evidence" value="ECO:0007669"/>
    <property type="project" value="TreeGrafter"/>
</dbReference>
<keyword evidence="14" id="KW-0206">Cytoskeleton</keyword>
<dbReference type="GO" id="GO:0051015">
    <property type="term" value="F:actin filament binding"/>
    <property type="evidence" value="ECO:0007669"/>
    <property type="project" value="InterPro"/>
</dbReference>
<evidence type="ECO:0000256" key="6">
    <source>
        <dbReference type="ARBA" id="ARBA00008418"/>
    </source>
</evidence>
<feature type="domain" description="Gelsolin-like" evidence="21">
    <location>
        <begin position="473"/>
        <end position="541"/>
    </location>
</feature>
<evidence type="ECO:0000256" key="16">
    <source>
        <dbReference type="ARBA" id="ARBA00023273"/>
    </source>
</evidence>
<evidence type="ECO:0000256" key="15">
    <source>
        <dbReference type="ARBA" id="ARBA00023242"/>
    </source>
</evidence>
<evidence type="ECO:0000256" key="19">
    <source>
        <dbReference type="ARBA" id="ARBA00077132"/>
    </source>
</evidence>
<dbReference type="GO" id="GO:0005634">
    <property type="term" value="C:nucleus"/>
    <property type="evidence" value="ECO:0007669"/>
    <property type="project" value="UniProtKB-SubCell"/>
</dbReference>
<dbReference type="GO" id="GO:0015629">
    <property type="term" value="C:actin cytoskeleton"/>
    <property type="evidence" value="ECO:0007669"/>
    <property type="project" value="TreeGrafter"/>
</dbReference>
<gene>
    <name evidence="22" type="ORF">AGOR_G00178390</name>
</gene>
<evidence type="ECO:0000256" key="7">
    <source>
        <dbReference type="ARBA" id="ARBA00022467"/>
    </source>
</evidence>